<dbReference type="OrthoDB" id="9804725at2"/>
<dbReference type="Proteomes" id="UP000000602">
    <property type="component" value="Chromosome"/>
</dbReference>
<keyword evidence="2" id="KW-1185">Reference proteome</keyword>
<dbReference type="EMBL" id="CR522870">
    <property type="protein sequence ID" value="CAG34747.1"/>
    <property type="molecule type" value="Genomic_DNA"/>
</dbReference>
<reference evidence="2" key="1">
    <citation type="journal article" date="2004" name="Environ. Microbiol.">
        <title>The genome of Desulfotalea psychrophila, a sulfate-reducing bacterium from permanently cold Arctic sediments.</title>
        <authorList>
            <person name="Rabus R."/>
            <person name="Ruepp A."/>
            <person name="Frickey T."/>
            <person name="Rattei T."/>
            <person name="Fartmann B."/>
            <person name="Stark M."/>
            <person name="Bauer M."/>
            <person name="Zibat A."/>
            <person name="Lombardot T."/>
            <person name="Becker I."/>
            <person name="Amann J."/>
            <person name="Gellner K."/>
            <person name="Teeling H."/>
            <person name="Leuschner W.D."/>
            <person name="Gloeckner F.-O."/>
            <person name="Lupas A.N."/>
            <person name="Amann R."/>
            <person name="Klenk H.-P."/>
        </authorList>
    </citation>
    <scope>NUCLEOTIDE SEQUENCE [LARGE SCALE GENOMIC DNA]</scope>
    <source>
        <strain evidence="2">DSM 12343 / LSv54</strain>
    </source>
</reference>
<dbReference type="eggNOG" id="ENOG50320BZ">
    <property type="taxonomic scope" value="Bacteria"/>
</dbReference>
<dbReference type="STRING" id="177439.DP0018"/>
<evidence type="ECO:0000313" key="2">
    <source>
        <dbReference type="Proteomes" id="UP000000602"/>
    </source>
</evidence>
<dbReference type="AlphaFoldDB" id="Q6ASB6"/>
<sequence length="255" mass="29609">MRKILINYADDAFKKAQKKNSESGIAIGGFDQCISYGPKDIGSDFAKKNKKILSQKRGAGYWLWKPYIIQKTLELLAYGDFLFYCDSGSHFIGSIDPLIDISTQRSQDVIVFDLEHIEKRWTKRDAFVLLGCDEEKYKETMQRIGGFVLIKKTDRSLSFFDEYLRYAQDERILTDQVNSCGENYPGFVEHRHDQSILSLLSKKHGLESYRDPSQWGNKMMPEYENSSYGQLVELTRKTARSDRFRKMIKGWIGMV</sequence>
<evidence type="ECO:0000313" key="1">
    <source>
        <dbReference type="EMBL" id="CAG34747.1"/>
    </source>
</evidence>
<dbReference type="HOGENOM" id="CLU_082959_0_0_7"/>
<gene>
    <name evidence="1" type="ordered locus">DP0018</name>
</gene>
<protein>
    <submittedName>
        <fullName evidence="1">Uncharacterized protein</fullName>
    </submittedName>
</protein>
<organism evidence="1 2">
    <name type="scientific">Desulfotalea psychrophila (strain LSv54 / DSM 12343)</name>
    <dbReference type="NCBI Taxonomy" id="177439"/>
    <lineage>
        <taxon>Bacteria</taxon>
        <taxon>Pseudomonadati</taxon>
        <taxon>Thermodesulfobacteriota</taxon>
        <taxon>Desulfobulbia</taxon>
        <taxon>Desulfobulbales</taxon>
        <taxon>Desulfocapsaceae</taxon>
        <taxon>Desulfotalea</taxon>
    </lineage>
</organism>
<dbReference type="RefSeq" id="WP_011187263.1">
    <property type="nucleotide sequence ID" value="NC_006138.1"/>
</dbReference>
<name>Q6ASB6_DESPS</name>
<dbReference type="KEGG" id="dps:DP0018"/>
<accession>Q6ASB6</accession>
<proteinExistence type="predicted"/>